<reference evidence="3" key="1">
    <citation type="submission" date="2020-12" db="EMBL/GenBank/DDBJ databases">
        <title>Comparative genomic insights into the epidemiology and virulence of plant pathogenic Pseudomonads from Turkey.</title>
        <authorList>
            <person name="Dillon M."/>
            <person name="Ruiz-Bedoya T."/>
            <person name="Bendalovic-Torma C."/>
            <person name="Guttman K.M."/>
            <person name="Kwak H."/>
            <person name="Middleton M.A."/>
            <person name="Wang P.W."/>
            <person name="Horuz S."/>
            <person name="Aysan Y."/>
            <person name="Guttman D.S."/>
        </authorList>
    </citation>
    <scope>NUCLEOTIDE SEQUENCE</scope>
    <source>
        <strain evidence="3">S5_IA_3a</strain>
    </source>
</reference>
<dbReference type="AlphaFoldDB" id="A0A8I1E081"/>
<evidence type="ECO:0000313" key="4">
    <source>
        <dbReference type="Proteomes" id="UP000645865"/>
    </source>
</evidence>
<dbReference type="Proteomes" id="UP000645865">
    <property type="component" value="Unassembled WGS sequence"/>
</dbReference>
<evidence type="ECO:0000313" key="3">
    <source>
        <dbReference type="EMBL" id="MBI6622584.1"/>
    </source>
</evidence>
<accession>A0A8I1E081</accession>
<evidence type="ECO:0000256" key="2">
    <source>
        <dbReference type="SAM" id="SignalP"/>
    </source>
</evidence>
<dbReference type="RefSeq" id="WP_169903689.1">
    <property type="nucleotide sequence ID" value="NZ_JAAQXE010000019.1"/>
</dbReference>
<sequence>MNTLIKWIALASIITLPVFAHAEGGADALTRWHEQNRTTQPKAPKPPHGHPPHQSTAAPES</sequence>
<gene>
    <name evidence="3" type="ORF">YA0853_02770</name>
</gene>
<feature type="signal peptide" evidence="2">
    <location>
        <begin position="1"/>
        <end position="22"/>
    </location>
</feature>
<organism evidence="3 4">
    <name type="scientific">Pseudomonas rhodesiae</name>
    <dbReference type="NCBI Taxonomy" id="76760"/>
    <lineage>
        <taxon>Bacteria</taxon>
        <taxon>Pseudomonadati</taxon>
        <taxon>Pseudomonadota</taxon>
        <taxon>Gammaproteobacteria</taxon>
        <taxon>Pseudomonadales</taxon>
        <taxon>Pseudomonadaceae</taxon>
        <taxon>Pseudomonas</taxon>
    </lineage>
</organism>
<proteinExistence type="predicted"/>
<feature type="chain" id="PRO_5034644423" evidence="2">
    <location>
        <begin position="23"/>
        <end position="61"/>
    </location>
</feature>
<evidence type="ECO:0000256" key="1">
    <source>
        <dbReference type="SAM" id="MobiDB-lite"/>
    </source>
</evidence>
<protein>
    <submittedName>
        <fullName evidence="3">Uncharacterized protein</fullName>
    </submittedName>
</protein>
<keyword evidence="2" id="KW-0732">Signal</keyword>
<dbReference type="EMBL" id="JAEILH010000005">
    <property type="protein sequence ID" value="MBI6622584.1"/>
    <property type="molecule type" value="Genomic_DNA"/>
</dbReference>
<feature type="region of interest" description="Disordered" evidence="1">
    <location>
        <begin position="29"/>
        <end position="61"/>
    </location>
</feature>
<comment type="caution">
    <text evidence="3">The sequence shown here is derived from an EMBL/GenBank/DDBJ whole genome shotgun (WGS) entry which is preliminary data.</text>
</comment>
<name>A0A8I1E081_9PSED</name>